<dbReference type="KEGG" id="sted:SPTER_16570"/>
<dbReference type="OrthoDB" id="9779724at2"/>
<dbReference type="Gene3D" id="3.30.1370.130">
    <property type="match status" value="1"/>
</dbReference>
<dbReference type="EMBL" id="CP036259">
    <property type="protein sequence ID" value="QDR80334.1"/>
    <property type="molecule type" value="Genomic_DNA"/>
</dbReference>
<keyword evidence="2" id="KW-0813">Transport</keyword>
<proteinExistence type="inferred from homology"/>
<organism evidence="9 10">
    <name type="scientific">Sporomusa termitida</name>
    <dbReference type="NCBI Taxonomy" id="2377"/>
    <lineage>
        <taxon>Bacteria</taxon>
        <taxon>Bacillati</taxon>
        <taxon>Bacillota</taxon>
        <taxon>Negativicutes</taxon>
        <taxon>Selenomonadales</taxon>
        <taxon>Sporomusaceae</taxon>
        <taxon>Sporomusa</taxon>
    </lineage>
</organism>
<dbReference type="PANTHER" id="PTHR30332">
    <property type="entry name" value="PROBABLE GENERAL SECRETION PATHWAY PROTEIN D"/>
    <property type="match status" value="1"/>
</dbReference>
<dbReference type="GO" id="GO:0009306">
    <property type="term" value="P:protein secretion"/>
    <property type="evidence" value="ECO:0007669"/>
    <property type="project" value="InterPro"/>
</dbReference>
<feature type="domain" description="Secretin/TonB short N-terminal" evidence="8">
    <location>
        <begin position="52"/>
        <end position="100"/>
    </location>
</feature>
<reference evidence="9 10" key="1">
    <citation type="submission" date="2019-02" db="EMBL/GenBank/DDBJ databases">
        <title>Closed genome of Sporomusa termitida DSM 4440.</title>
        <authorList>
            <person name="Poehlein A."/>
            <person name="Daniel R."/>
        </authorList>
    </citation>
    <scope>NUCLEOTIDE SEQUENCE [LARGE SCALE GENOMIC DNA]</scope>
    <source>
        <strain evidence="9 10">DSM 4440</strain>
    </source>
</reference>
<dbReference type="Pfam" id="PF00263">
    <property type="entry name" value="Secretin"/>
    <property type="match status" value="1"/>
</dbReference>
<keyword evidence="10" id="KW-1185">Reference proteome</keyword>
<evidence type="ECO:0000256" key="3">
    <source>
        <dbReference type="ARBA" id="ARBA00023136"/>
    </source>
</evidence>
<dbReference type="PANTHER" id="PTHR30332:SF17">
    <property type="entry name" value="TYPE IV PILIATION SYSTEM PROTEIN DR_0774-RELATED"/>
    <property type="match status" value="1"/>
</dbReference>
<dbReference type="Proteomes" id="UP000320776">
    <property type="component" value="Chromosome"/>
</dbReference>
<comment type="subcellular location">
    <subcellularLocation>
        <location evidence="1">Membrane</location>
    </subcellularLocation>
</comment>
<dbReference type="InterPro" id="IPR038591">
    <property type="entry name" value="NolW-like_sf"/>
</dbReference>
<dbReference type="InterPro" id="IPR050810">
    <property type="entry name" value="Bact_Secretion_Sys_Channel"/>
</dbReference>
<dbReference type="RefSeq" id="WP_144349956.1">
    <property type="nucleotide sequence ID" value="NZ_CP036259.1"/>
</dbReference>
<evidence type="ECO:0000313" key="10">
    <source>
        <dbReference type="Proteomes" id="UP000320776"/>
    </source>
</evidence>
<feature type="chain" id="PRO_5022213794" evidence="7">
    <location>
        <begin position="26"/>
        <end position="466"/>
    </location>
</feature>
<evidence type="ECO:0000256" key="5">
    <source>
        <dbReference type="RuleBase" id="RU004003"/>
    </source>
</evidence>
<evidence type="ECO:0000313" key="9">
    <source>
        <dbReference type="EMBL" id="QDR80334.1"/>
    </source>
</evidence>
<sequence length="466" mass="50061">MMRLIAIRILAALLLSFTVAATALAARPVVNMNIVDGEVRDVLTALAGIGQMNMVIDDSVGGTISIQLRDIPYDNALSLVCKTKGLTYHEVDDVLVVGVADQIGRGFGAVHIFKLKYINPDSVKDTILSILFGEKKGERRTEASAGSTSTSAGRSKSSTGTTGSSSTAAAGAKASEQSTALDRLTIDYATNSLVLYGTTAEAAKIQALLAELDIPYQQVSLEAEVVAVNKDKSKDLGIEWSWEATPQYADYEAAETEVVYDANRNPVGTHVTEAAKVTRTNNSGVIQFGRNPEGYPYEFYYQAKINALVSNGNARVLAKPKVTTINGKQAQILIGDRIPVLVEKIENGESKTTTEYVDAGIKLVYTPRINTDGLITVEVRTEVSSPTLVAEMKAYKITTRQAETTVRLKDGETMVIGGLIGSSNSEVRKAVPFLSNLPILGALFKNSSKSKTETEVIIFLTPRIVN</sequence>
<evidence type="ECO:0000256" key="1">
    <source>
        <dbReference type="ARBA" id="ARBA00004370"/>
    </source>
</evidence>
<dbReference type="InterPro" id="IPR001775">
    <property type="entry name" value="GspD/PilQ"/>
</dbReference>
<comment type="similarity">
    <text evidence="5">Belongs to the bacterial secretin family.</text>
</comment>
<evidence type="ECO:0000256" key="6">
    <source>
        <dbReference type="SAM" id="MobiDB-lite"/>
    </source>
</evidence>
<protein>
    <submittedName>
        <fullName evidence="9">Type IV pilus biogenesis and competence protein PilQ</fullName>
    </submittedName>
</protein>
<dbReference type="GO" id="GO:0015627">
    <property type="term" value="C:type II protein secretion system complex"/>
    <property type="evidence" value="ECO:0007669"/>
    <property type="project" value="TreeGrafter"/>
</dbReference>
<dbReference type="PRINTS" id="PR00811">
    <property type="entry name" value="BCTERIALGSPD"/>
</dbReference>
<dbReference type="Gene3D" id="3.30.1370.120">
    <property type="match status" value="1"/>
</dbReference>
<evidence type="ECO:0000259" key="8">
    <source>
        <dbReference type="SMART" id="SM00965"/>
    </source>
</evidence>
<dbReference type="InterPro" id="IPR011662">
    <property type="entry name" value="Secretin/TonB_short_N"/>
</dbReference>
<keyword evidence="3" id="KW-0472">Membrane</keyword>
<evidence type="ECO:0000256" key="7">
    <source>
        <dbReference type="SAM" id="SignalP"/>
    </source>
</evidence>
<evidence type="ECO:0000256" key="2">
    <source>
        <dbReference type="ARBA" id="ARBA00022448"/>
    </source>
</evidence>
<feature type="signal peptide" evidence="7">
    <location>
        <begin position="1"/>
        <end position="25"/>
    </location>
</feature>
<dbReference type="GO" id="GO:0019867">
    <property type="term" value="C:outer membrane"/>
    <property type="evidence" value="ECO:0007669"/>
    <property type="project" value="InterPro"/>
</dbReference>
<evidence type="ECO:0000256" key="4">
    <source>
        <dbReference type="ARBA" id="ARBA00023237"/>
    </source>
</evidence>
<name>A0A517DSJ5_9FIRM</name>
<dbReference type="InterPro" id="IPR004846">
    <property type="entry name" value="T2SS/T3SS_dom"/>
</dbReference>
<keyword evidence="4" id="KW-0998">Cell outer membrane</keyword>
<dbReference type="InterPro" id="IPR004845">
    <property type="entry name" value="T2SS_GspD_CS"/>
</dbReference>
<dbReference type="SMART" id="SM00965">
    <property type="entry name" value="STN"/>
    <property type="match status" value="1"/>
</dbReference>
<dbReference type="AlphaFoldDB" id="A0A517DSJ5"/>
<feature type="compositionally biased region" description="Low complexity" evidence="6">
    <location>
        <begin position="143"/>
        <end position="172"/>
    </location>
</feature>
<gene>
    <name evidence="9" type="primary">pilQ</name>
    <name evidence="9" type="ORF">SPTER_16570</name>
</gene>
<feature type="region of interest" description="Disordered" evidence="6">
    <location>
        <begin position="141"/>
        <end position="172"/>
    </location>
</feature>
<dbReference type="PROSITE" id="PS00875">
    <property type="entry name" value="T2SP_D"/>
    <property type="match status" value="1"/>
</dbReference>
<keyword evidence="7" id="KW-0732">Signal</keyword>
<accession>A0A517DSJ5</accession>